<protein>
    <submittedName>
        <fullName evidence="2">Flagellar protein flhE</fullName>
    </submittedName>
</protein>
<keyword evidence="1" id="KW-0732">Signal</keyword>
<proteinExistence type="predicted"/>
<feature type="signal peptide" evidence="1">
    <location>
        <begin position="1"/>
        <end position="22"/>
    </location>
</feature>
<comment type="caution">
    <text evidence="2">The sequence shown here is derived from an EMBL/GenBank/DDBJ whole genome shotgun (WGS) entry which is preliminary data.</text>
</comment>
<evidence type="ECO:0000256" key="1">
    <source>
        <dbReference type="SAM" id="SignalP"/>
    </source>
</evidence>
<dbReference type="RefSeq" id="WP_058774573.1">
    <property type="nucleotide sequence ID" value="NZ_CP106660.1"/>
</dbReference>
<sequence>MRGVTLSWLLATLLALPLTGQAASGAWQASASGPSLGVRGNWLLSPALKAPSAAAGTISLVNWRYTLSRPAPSGLVVRLCASQRCVELDGASGSTRGLANVAADETLHLAFGFQGQGALPPGLRVVSSEVMVNYQ</sequence>
<accession>A0A8E1S1L7</accession>
<name>A0A8E1S1L7_9GAMM</name>
<organism evidence="2 3">
    <name type="scientific">Pantoea dispersa</name>
    <dbReference type="NCBI Taxonomy" id="59814"/>
    <lineage>
        <taxon>Bacteria</taxon>
        <taxon>Pseudomonadati</taxon>
        <taxon>Pseudomonadota</taxon>
        <taxon>Gammaproteobacteria</taxon>
        <taxon>Enterobacterales</taxon>
        <taxon>Erwiniaceae</taxon>
        <taxon>Pantoea</taxon>
    </lineage>
</organism>
<dbReference type="InterPro" id="IPR009420">
    <property type="entry name" value="FlhE"/>
</dbReference>
<dbReference type="AlphaFoldDB" id="A0A8E1S1L7"/>
<evidence type="ECO:0000313" key="3">
    <source>
        <dbReference type="Proteomes" id="UP000071979"/>
    </source>
</evidence>
<dbReference type="Proteomes" id="UP000071979">
    <property type="component" value="Unassembled WGS sequence"/>
</dbReference>
<dbReference type="Pfam" id="PF06366">
    <property type="entry name" value="FlhE"/>
    <property type="match status" value="1"/>
</dbReference>
<keyword evidence="2" id="KW-0969">Cilium</keyword>
<evidence type="ECO:0000313" key="2">
    <source>
        <dbReference type="EMBL" id="KTS68990.1"/>
    </source>
</evidence>
<reference evidence="2 3" key="1">
    <citation type="journal article" date="2016" name="Front. Microbiol.">
        <title>Genomic Resource of Rice Seed Associated Bacteria.</title>
        <authorList>
            <person name="Midha S."/>
            <person name="Bansal K."/>
            <person name="Sharma S."/>
            <person name="Kumar N."/>
            <person name="Patil P.P."/>
            <person name="Chaudhry V."/>
            <person name="Patil P.B."/>
        </authorList>
    </citation>
    <scope>NUCLEOTIDE SEQUENCE [LARGE SCALE GENOMIC DNA]</scope>
    <source>
        <strain evidence="2 3">SA3</strain>
    </source>
</reference>
<keyword evidence="2" id="KW-0966">Cell projection</keyword>
<gene>
    <name evidence="2" type="ORF">SA3R_04240</name>
</gene>
<dbReference type="EMBL" id="LDSE01000008">
    <property type="protein sequence ID" value="KTS68990.1"/>
    <property type="molecule type" value="Genomic_DNA"/>
</dbReference>
<keyword evidence="2" id="KW-0282">Flagellum</keyword>
<feature type="chain" id="PRO_5034964775" evidence="1">
    <location>
        <begin position="23"/>
        <end position="135"/>
    </location>
</feature>